<dbReference type="InterPro" id="IPR029033">
    <property type="entry name" value="His_PPase_superfam"/>
</dbReference>
<dbReference type="SUPFAM" id="SSF53254">
    <property type="entry name" value="Phosphoglycerate mutase-like"/>
    <property type="match status" value="1"/>
</dbReference>
<reference evidence="2 3" key="1">
    <citation type="submission" date="2018-12" db="EMBL/GenBank/DDBJ databases">
        <authorList>
            <consortium name="Pathogen Informatics"/>
        </authorList>
    </citation>
    <scope>NUCLEOTIDE SEQUENCE [LARGE SCALE GENOMIC DNA]</scope>
    <source>
        <strain evidence="2 3">NCTC13354</strain>
    </source>
</reference>
<dbReference type="KEGG" id="tbw:NCTC13354_00022"/>
<keyword evidence="1" id="KW-0378">Hydrolase</keyword>
<evidence type="ECO:0000256" key="1">
    <source>
        <dbReference type="ARBA" id="ARBA00022801"/>
    </source>
</evidence>
<dbReference type="EMBL" id="LR134476">
    <property type="protein sequence ID" value="VEI12348.1"/>
    <property type="molecule type" value="Genomic_DNA"/>
</dbReference>
<proteinExistence type="predicted"/>
<dbReference type="InterPro" id="IPR013078">
    <property type="entry name" value="His_Pase_superF_clade-1"/>
</dbReference>
<protein>
    <submittedName>
        <fullName evidence="2">Phosphohistidine phosphatase</fullName>
    </submittedName>
</protein>
<gene>
    <name evidence="2" type="ORF">NCTC13354_00022</name>
</gene>
<accession>A0A448PBL1</accession>
<sequence>MLEHMNTLIVMRHAKAADGSPDHRRPLADRGRRQASYIGGQLASRFPVIDQLFVSDAVRTQQTLEQLVAGGLKADAVNIDPRLYSAGGDDLVEIIRTEATGQTVMIVGHEPTMSALAFELWDRQGSAGFESGFPTAGTAVFTCARPWLEMPTGGLALKDFLTAPRLPS</sequence>
<dbReference type="PANTHER" id="PTHR20935:SF1">
    <property type="entry name" value="SLL1549 PROTEIN"/>
    <property type="match status" value="1"/>
</dbReference>
<dbReference type="AlphaFoldDB" id="A0A448PBL1"/>
<keyword evidence="3" id="KW-1185">Reference proteome</keyword>
<organism evidence="2 3">
    <name type="scientific">Trueperella bialowiezensis</name>
    <dbReference type="NCBI Taxonomy" id="312285"/>
    <lineage>
        <taxon>Bacteria</taxon>
        <taxon>Bacillati</taxon>
        <taxon>Actinomycetota</taxon>
        <taxon>Actinomycetes</taxon>
        <taxon>Actinomycetales</taxon>
        <taxon>Actinomycetaceae</taxon>
        <taxon>Trueperella</taxon>
    </lineage>
</organism>
<dbReference type="CDD" id="cd07067">
    <property type="entry name" value="HP_PGM_like"/>
    <property type="match status" value="1"/>
</dbReference>
<dbReference type="Proteomes" id="UP000269542">
    <property type="component" value="Chromosome"/>
</dbReference>
<dbReference type="PANTHER" id="PTHR20935">
    <property type="entry name" value="PHOSPHOGLYCERATE MUTASE-RELATED"/>
    <property type="match status" value="1"/>
</dbReference>
<dbReference type="OrthoDB" id="9810154at2"/>
<evidence type="ECO:0000313" key="2">
    <source>
        <dbReference type="EMBL" id="VEI12348.1"/>
    </source>
</evidence>
<evidence type="ECO:0000313" key="3">
    <source>
        <dbReference type="Proteomes" id="UP000269542"/>
    </source>
</evidence>
<name>A0A448PBL1_9ACTO</name>
<dbReference type="SMART" id="SM00855">
    <property type="entry name" value="PGAM"/>
    <property type="match status" value="1"/>
</dbReference>
<dbReference type="InterPro" id="IPR051021">
    <property type="entry name" value="Mito_Ser/Thr_phosphatase"/>
</dbReference>
<dbReference type="Pfam" id="PF00300">
    <property type="entry name" value="His_Phos_1"/>
    <property type="match status" value="1"/>
</dbReference>
<dbReference type="GO" id="GO:0016787">
    <property type="term" value="F:hydrolase activity"/>
    <property type="evidence" value="ECO:0007669"/>
    <property type="project" value="UniProtKB-KW"/>
</dbReference>
<dbReference type="Gene3D" id="3.40.50.1240">
    <property type="entry name" value="Phosphoglycerate mutase-like"/>
    <property type="match status" value="1"/>
</dbReference>